<dbReference type="Pfam" id="PF00756">
    <property type="entry name" value="Esterase"/>
    <property type="match status" value="1"/>
</dbReference>
<gene>
    <name evidence="1" type="ORF">SAMN05720606_10478</name>
</gene>
<dbReference type="AlphaFoldDB" id="A0A1G5F6I4"/>
<dbReference type="SUPFAM" id="SSF53474">
    <property type="entry name" value="alpha/beta-Hydrolases"/>
    <property type="match status" value="1"/>
</dbReference>
<protein>
    <submittedName>
        <fullName evidence="1">Enterochelin esterase</fullName>
    </submittedName>
</protein>
<dbReference type="STRING" id="582692.SAMN05720606_10478"/>
<sequence>MAVSTGSVIACLKNIQASQLGNKRNIYVYLPSGYEEQIKRHYPVLYVHAGQRAFGPSSPGNETWQLDLAADELISAGRIEPIIIVAIAHVRPVTRNEFYHYVDAEQEAIGIGGSGMEYEQFIIDELKPMIDQRYRTKRDRDNTGLLGSSAAALCTLHIGMRHPDVFGKLIMMSPYFVDAQLDEQAENGLREKNLYRLPDTIPEVNMWVDIGDTEGLFLPEQVRRVVQKMLERGADAKKLAYFEQADACHQEADWGARVQFPLLYMFGQEGQPTSLELYGRDVIGLEGGMQVRVQARFQCDNGLSQTLLSGEYVSSRPEVLQVLADGTLIPQAIGSATITLESGDLTATRDYRVISELTPVVQVCMQAKLSPTFRSSEPWEEFIYGGMGMKLTHAGDGHYEGCYHLPRDSGFSFRFTRGFRQFETDQEGNPIANRVFRATEDMSLHYHIQAWGSASAKVEIGGSLK</sequence>
<accession>A0A1G5F6I4</accession>
<dbReference type="InterPro" id="IPR050583">
    <property type="entry name" value="Mycobacterial_A85_antigen"/>
</dbReference>
<proteinExistence type="predicted"/>
<dbReference type="PANTHER" id="PTHR48098:SF6">
    <property type="entry name" value="FERRI-BACILLIBACTIN ESTERASE BESA"/>
    <property type="match status" value="1"/>
</dbReference>
<evidence type="ECO:0000313" key="1">
    <source>
        <dbReference type="EMBL" id="SCY34896.1"/>
    </source>
</evidence>
<dbReference type="Gene3D" id="3.40.50.1820">
    <property type="entry name" value="alpha/beta hydrolase"/>
    <property type="match status" value="1"/>
</dbReference>
<reference evidence="2" key="1">
    <citation type="submission" date="2016-10" db="EMBL/GenBank/DDBJ databases">
        <authorList>
            <person name="Varghese N."/>
            <person name="Submissions S."/>
        </authorList>
    </citation>
    <scope>NUCLEOTIDE SEQUENCE [LARGE SCALE GENOMIC DNA]</scope>
    <source>
        <strain evidence="2">BL9</strain>
    </source>
</reference>
<evidence type="ECO:0000313" key="2">
    <source>
        <dbReference type="Proteomes" id="UP000198538"/>
    </source>
</evidence>
<dbReference type="InterPro" id="IPR000801">
    <property type="entry name" value="Esterase-like"/>
</dbReference>
<organism evidence="1 2">
    <name type="scientific">Paenibacillus polysaccharolyticus</name>
    <dbReference type="NCBI Taxonomy" id="582692"/>
    <lineage>
        <taxon>Bacteria</taxon>
        <taxon>Bacillati</taxon>
        <taxon>Bacillota</taxon>
        <taxon>Bacilli</taxon>
        <taxon>Bacillales</taxon>
        <taxon>Paenibacillaceae</taxon>
        <taxon>Paenibacillus</taxon>
    </lineage>
</organism>
<dbReference type="Proteomes" id="UP000198538">
    <property type="component" value="Unassembled WGS sequence"/>
</dbReference>
<name>A0A1G5F6I4_9BACL</name>
<dbReference type="RefSeq" id="WP_244159241.1">
    <property type="nucleotide sequence ID" value="NZ_FMVM01000004.1"/>
</dbReference>
<dbReference type="EMBL" id="FMVM01000004">
    <property type="protein sequence ID" value="SCY34896.1"/>
    <property type="molecule type" value="Genomic_DNA"/>
</dbReference>
<keyword evidence="2" id="KW-1185">Reference proteome</keyword>
<dbReference type="InterPro" id="IPR029058">
    <property type="entry name" value="AB_hydrolase_fold"/>
</dbReference>
<dbReference type="PANTHER" id="PTHR48098">
    <property type="entry name" value="ENTEROCHELIN ESTERASE-RELATED"/>
    <property type="match status" value="1"/>
</dbReference>